<accession>A0A0L9UVM5</accession>
<feature type="compositionally biased region" description="Basic residues" evidence="1">
    <location>
        <begin position="155"/>
        <end position="172"/>
    </location>
</feature>
<dbReference type="AlphaFoldDB" id="A0A0L9UVM5"/>
<organism evidence="2 3">
    <name type="scientific">Phaseolus angularis</name>
    <name type="common">Azuki bean</name>
    <name type="synonym">Vigna angularis</name>
    <dbReference type="NCBI Taxonomy" id="3914"/>
    <lineage>
        <taxon>Eukaryota</taxon>
        <taxon>Viridiplantae</taxon>
        <taxon>Streptophyta</taxon>
        <taxon>Embryophyta</taxon>
        <taxon>Tracheophyta</taxon>
        <taxon>Spermatophyta</taxon>
        <taxon>Magnoliopsida</taxon>
        <taxon>eudicotyledons</taxon>
        <taxon>Gunneridae</taxon>
        <taxon>Pentapetalae</taxon>
        <taxon>rosids</taxon>
        <taxon>fabids</taxon>
        <taxon>Fabales</taxon>
        <taxon>Fabaceae</taxon>
        <taxon>Papilionoideae</taxon>
        <taxon>50 kb inversion clade</taxon>
        <taxon>NPAAA clade</taxon>
        <taxon>indigoferoid/millettioid clade</taxon>
        <taxon>Phaseoleae</taxon>
        <taxon>Vigna</taxon>
    </lineage>
</organism>
<feature type="compositionally biased region" description="Basic and acidic residues" evidence="1">
    <location>
        <begin position="121"/>
        <end position="142"/>
    </location>
</feature>
<feature type="region of interest" description="Disordered" evidence="1">
    <location>
        <begin position="192"/>
        <end position="225"/>
    </location>
</feature>
<evidence type="ECO:0000256" key="1">
    <source>
        <dbReference type="SAM" id="MobiDB-lite"/>
    </source>
</evidence>
<evidence type="ECO:0000313" key="2">
    <source>
        <dbReference type="EMBL" id="KOM46813.1"/>
    </source>
</evidence>
<dbReference type="Gramene" id="KOM46813">
    <property type="protein sequence ID" value="KOM46813"/>
    <property type="gene ID" value="LR48_Vigan07g051700"/>
</dbReference>
<evidence type="ECO:0000313" key="3">
    <source>
        <dbReference type="Proteomes" id="UP000053144"/>
    </source>
</evidence>
<feature type="region of interest" description="Disordered" evidence="1">
    <location>
        <begin position="114"/>
        <end position="180"/>
    </location>
</feature>
<proteinExistence type="predicted"/>
<reference evidence="3" key="1">
    <citation type="journal article" date="2015" name="Proc. Natl. Acad. Sci. U.S.A.">
        <title>Genome sequencing of adzuki bean (Vigna angularis) provides insight into high starch and low fat accumulation and domestication.</title>
        <authorList>
            <person name="Yang K."/>
            <person name="Tian Z."/>
            <person name="Chen C."/>
            <person name="Luo L."/>
            <person name="Zhao B."/>
            <person name="Wang Z."/>
            <person name="Yu L."/>
            <person name="Li Y."/>
            <person name="Sun Y."/>
            <person name="Li W."/>
            <person name="Chen Y."/>
            <person name="Li Y."/>
            <person name="Zhang Y."/>
            <person name="Ai D."/>
            <person name="Zhao J."/>
            <person name="Shang C."/>
            <person name="Ma Y."/>
            <person name="Wu B."/>
            <person name="Wang M."/>
            <person name="Gao L."/>
            <person name="Sun D."/>
            <person name="Zhang P."/>
            <person name="Guo F."/>
            <person name="Wang W."/>
            <person name="Li Y."/>
            <person name="Wang J."/>
            <person name="Varshney R.K."/>
            <person name="Wang J."/>
            <person name="Ling H.Q."/>
            <person name="Wan P."/>
        </authorList>
    </citation>
    <scope>NUCLEOTIDE SEQUENCE</scope>
    <source>
        <strain evidence="3">cv. Jingnong 6</strain>
    </source>
</reference>
<protein>
    <submittedName>
        <fullName evidence="2">Uncharacterized protein</fullName>
    </submittedName>
</protein>
<name>A0A0L9UVM5_PHAAN</name>
<gene>
    <name evidence="2" type="ORF">LR48_Vigan07g051700</name>
</gene>
<dbReference type="Proteomes" id="UP000053144">
    <property type="component" value="Chromosome 7"/>
</dbReference>
<sequence>MHSILGQGCLHNTIYERMPPHAMKHCRGANCAKYALVCTLFYCFNFSDHHHKVLTLARVIVSSIAYNVPSRHHACIFNLVSWWRQMFFPSVLVGFGGPSLKQLKMSLEESPTMYRANQSKHMQEDARRQRERSSSSIKRENRTLVQSGRADARPRQKNGRLSKPGRRGRSSKPGRTLVHRRENWTFVQLAEVDVRPDSREDARPVDLQEDARPAREEALVHRGTR</sequence>
<dbReference type="EMBL" id="CM003377">
    <property type="protein sequence ID" value="KOM46813.1"/>
    <property type="molecule type" value="Genomic_DNA"/>
</dbReference>